<dbReference type="EMBL" id="JAOTOJ010000010">
    <property type="protein sequence ID" value="KAK9395084.1"/>
    <property type="molecule type" value="Genomic_DNA"/>
</dbReference>
<dbReference type="AlphaFoldDB" id="A0AAW1AZ96"/>
<keyword evidence="4" id="KW-0156">Chromatin regulator</keyword>
<keyword evidence="5" id="KW-0143">Chaperone</keyword>
<comment type="subcellular location">
    <subcellularLocation>
        <location evidence="1">Nucleus</location>
    </subcellularLocation>
</comment>
<comment type="caution">
    <text evidence="10">The sequence shown here is derived from an EMBL/GenBank/DDBJ whole genome shotgun (WGS) entry which is preliminary data.</text>
</comment>
<evidence type="ECO:0000256" key="6">
    <source>
        <dbReference type="ARBA" id="ARBA00023242"/>
    </source>
</evidence>
<dbReference type="Gene3D" id="2.60.120.340">
    <property type="entry name" value="Nucleoplasmin core domain"/>
    <property type="match status" value="1"/>
</dbReference>
<dbReference type="InterPro" id="IPR004301">
    <property type="entry name" value="Nucleoplasmin"/>
</dbReference>
<dbReference type="InterPro" id="IPR036824">
    <property type="entry name" value="Nucleoplasmin_core_dom_sf"/>
</dbReference>
<comment type="similarity">
    <text evidence="2">Belongs to the nucleoplasmin family.</text>
</comment>
<dbReference type="SUPFAM" id="SSF69203">
    <property type="entry name" value="Nucleoplasmin-like core domain"/>
    <property type="match status" value="1"/>
</dbReference>
<evidence type="ECO:0000313" key="10">
    <source>
        <dbReference type="EMBL" id="KAK9395084.1"/>
    </source>
</evidence>
<evidence type="ECO:0000256" key="3">
    <source>
        <dbReference type="ARBA" id="ARBA00022473"/>
    </source>
</evidence>
<dbReference type="GO" id="GO:0006338">
    <property type="term" value="P:chromatin remodeling"/>
    <property type="evidence" value="ECO:0007669"/>
    <property type="project" value="TreeGrafter"/>
</dbReference>
<name>A0AAW1AZ96_CROAD</name>
<protein>
    <submittedName>
        <fullName evidence="10">Nucleoplasmin ATPase-like</fullName>
    </submittedName>
</protein>
<accession>A0AAW1AZ96</accession>
<dbReference type="GO" id="GO:0045740">
    <property type="term" value="P:positive regulation of DNA replication"/>
    <property type="evidence" value="ECO:0007669"/>
    <property type="project" value="TreeGrafter"/>
</dbReference>
<evidence type="ECO:0000256" key="4">
    <source>
        <dbReference type="ARBA" id="ARBA00022853"/>
    </source>
</evidence>
<dbReference type="GO" id="GO:0007338">
    <property type="term" value="P:single fertilization"/>
    <property type="evidence" value="ECO:0007669"/>
    <property type="project" value="UniProtKB-KW"/>
</dbReference>
<feature type="domain" description="Nucleoplasmin core" evidence="9">
    <location>
        <begin position="53"/>
        <end position="153"/>
    </location>
</feature>
<dbReference type="PANTHER" id="PTHR22747:SF14">
    <property type="entry name" value="NUCLEOPLASMIN-2"/>
    <property type="match status" value="1"/>
</dbReference>
<keyword evidence="6" id="KW-0539">Nucleus</keyword>
<organism evidence="10 11">
    <name type="scientific">Crotalus adamanteus</name>
    <name type="common">Eastern diamondback rattlesnake</name>
    <dbReference type="NCBI Taxonomy" id="8729"/>
    <lineage>
        <taxon>Eukaryota</taxon>
        <taxon>Metazoa</taxon>
        <taxon>Chordata</taxon>
        <taxon>Craniata</taxon>
        <taxon>Vertebrata</taxon>
        <taxon>Euteleostomi</taxon>
        <taxon>Lepidosauria</taxon>
        <taxon>Squamata</taxon>
        <taxon>Bifurcata</taxon>
        <taxon>Unidentata</taxon>
        <taxon>Episquamata</taxon>
        <taxon>Toxicofera</taxon>
        <taxon>Serpentes</taxon>
        <taxon>Colubroidea</taxon>
        <taxon>Viperidae</taxon>
        <taxon>Crotalinae</taxon>
        <taxon>Crotalus</taxon>
    </lineage>
</organism>
<dbReference type="GO" id="GO:0042393">
    <property type="term" value="F:histone binding"/>
    <property type="evidence" value="ECO:0007669"/>
    <property type="project" value="TreeGrafter"/>
</dbReference>
<gene>
    <name evidence="10" type="ORF">NXF25_014430</name>
</gene>
<dbReference type="GO" id="GO:0003682">
    <property type="term" value="F:chromatin binding"/>
    <property type="evidence" value="ECO:0007669"/>
    <property type="project" value="TreeGrafter"/>
</dbReference>
<sequence>MNYAGQEKKQDVCSKQGLVVHSETWRIFLEAMALETSSATNESFCSEKPVCVIWGCQLNRENPVYTFETPEEWSCEQQLALRTICLGENAKDEFNVVEILPPKSSTNSTPVRIATLKLSVLPMATLAGLDLTPPITFRLKSGSGPIYLAGQHVTVGLQWNGDDQERESSSSSQQSAETESSSTEDSPVKPVRPSKRGSSTNKEQEVPVQEPISRKKGNRGRKPTTKGELRL</sequence>
<evidence type="ECO:0000313" key="11">
    <source>
        <dbReference type="Proteomes" id="UP001474421"/>
    </source>
</evidence>
<evidence type="ECO:0000256" key="7">
    <source>
        <dbReference type="ARBA" id="ARBA00023279"/>
    </source>
</evidence>
<evidence type="ECO:0000256" key="8">
    <source>
        <dbReference type="SAM" id="MobiDB-lite"/>
    </source>
</evidence>
<keyword evidence="11" id="KW-1185">Reference proteome</keyword>
<dbReference type="PANTHER" id="PTHR22747">
    <property type="entry name" value="NUCLEOPLASMIN"/>
    <property type="match status" value="1"/>
</dbReference>
<dbReference type="InterPro" id="IPR024057">
    <property type="entry name" value="Nucleoplasmin_core_dom"/>
</dbReference>
<dbReference type="FunFam" id="2.60.120.340:FF:000003">
    <property type="entry name" value="Nucleoplasmin 2"/>
    <property type="match status" value="1"/>
</dbReference>
<keyword evidence="3" id="KW-0217">Developmental protein</keyword>
<evidence type="ECO:0000259" key="9">
    <source>
        <dbReference type="Pfam" id="PF03066"/>
    </source>
</evidence>
<evidence type="ECO:0000256" key="5">
    <source>
        <dbReference type="ARBA" id="ARBA00023186"/>
    </source>
</evidence>
<feature type="region of interest" description="Disordered" evidence="8">
    <location>
        <begin position="162"/>
        <end position="231"/>
    </location>
</feature>
<feature type="compositionally biased region" description="Basic residues" evidence="8">
    <location>
        <begin position="214"/>
        <end position="224"/>
    </location>
</feature>
<evidence type="ECO:0000256" key="1">
    <source>
        <dbReference type="ARBA" id="ARBA00004123"/>
    </source>
</evidence>
<proteinExistence type="inferred from homology"/>
<dbReference type="GO" id="GO:0003723">
    <property type="term" value="F:RNA binding"/>
    <property type="evidence" value="ECO:0007669"/>
    <property type="project" value="TreeGrafter"/>
</dbReference>
<dbReference type="GO" id="GO:0005737">
    <property type="term" value="C:cytoplasm"/>
    <property type="evidence" value="ECO:0007669"/>
    <property type="project" value="TreeGrafter"/>
</dbReference>
<reference evidence="10 11" key="1">
    <citation type="journal article" date="2024" name="Proc. Natl. Acad. Sci. U.S.A.">
        <title>The genetic regulatory architecture and epigenomic basis for age-related changes in rattlesnake venom.</title>
        <authorList>
            <person name="Hogan M.P."/>
            <person name="Holding M.L."/>
            <person name="Nystrom G.S."/>
            <person name="Colston T.J."/>
            <person name="Bartlett D.A."/>
            <person name="Mason A.J."/>
            <person name="Ellsworth S.A."/>
            <person name="Rautsaw R.M."/>
            <person name="Lawrence K.C."/>
            <person name="Strickland J.L."/>
            <person name="He B."/>
            <person name="Fraser P."/>
            <person name="Margres M.J."/>
            <person name="Gilbert D.M."/>
            <person name="Gibbs H.L."/>
            <person name="Parkinson C.L."/>
            <person name="Rokyta D.R."/>
        </authorList>
    </citation>
    <scope>NUCLEOTIDE SEQUENCE [LARGE SCALE GENOMIC DNA]</scope>
    <source>
        <strain evidence="10">DRR0105</strain>
    </source>
</reference>
<dbReference type="Pfam" id="PF03066">
    <property type="entry name" value="Nucleoplasmin"/>
    <property type="match status" value="1"/>
</dbReference>
<keyword evidence="7" id="KW-0278">Fertilization</keyword>
<evidence type="ECO:0000256" key="2">
    <source>
        <dbReference type="ARBA" id="ARBA00010744"/>
    </source>
</evidence>
<dbReference type="GO" id="GO:0005654">
    <property type="term" value="C:nucleoplasm"/>
    <property type="evidence" value="ECO:0007669"/>
    <property type="project" value="TreeGrafter"/>
</dbReference>
<dbReference type="GO" id="GO:0005730">
    <property type="term" value="C:nucleolus"/>
    <property type="evidence" value="ECO:0007669"/>
    <property type="project" value="TreeGrafter"/>
</dbReference>
<feature type="compositionally biased region" description="Low complexity" evidence="8">
    <location>
        <begin position="169"/>
        <end position="185"/>
    </location>
</feature>
<dbReference type="Proteomes" id="UP001474421">
    <property type="component" value="Unassembled WGS sequence"/>
</dbReference>